<sequence>MNEQRGKQMKKLSRNNKLGREKSQSELQHHYSFRKLNSGLLVSAAIGAFLFFDNNTVQAADTSFSTDTVAAAHDKNSTSDEELTSQNIHQKEVTLPKADVNNTQTSSDENKVEAKNTDSTATTEKTASYDVVTGAKEEPKAVQSKIDTQNFATDHKASDKEKVIEANLSLAEKASSKAVLSAGENNTESVKSKDGTAMLSMDNNQVGNVGKDANNTIKLTLNTSTSSPDPEKPTISNDQHDKDIADNNTEHKDNTISQNNIQKNSSVTKQVKHPIPVYHKKQALPQTGNRENNTLFLILGLGSVLGALISGAWASKKKKDN</sequence>
<keyword evidence="6" id="KW-0472">Membrane</keyword>
<dbReference type="PROSITE" id="PS50847">
    <property type="entry name" value="GRAM_POS_ANCHORING"/>
    <property type="match status" value="1"/>
</dbReference>
<keyword evidence="2" id="KW-0964">Secreted</keyword>
<dbReference type="STRING" id="1423758.FC41_GL000557"/>
<evidence type="ECO:0000256" key="4">
    <source>
        <dbReference type="ARBA" id="ARBA00023088"/>
    </source>
</evidence>
<evidence type="ECO:0000256" key="5">
    <source>
        <dbReference type="SAM" id="MobiDB-lite"/>
    </source>
</evidence>
<accession>I7IVG1</accession>
<feature type="region of interest" description="Disordered" evidence="5">
    <location>
        <begin position="1"/>
        <end position="25"/>
    </location>
</feature>
<evidence type="ECO:0000256" key="6">
    <source>
        <dbReference type="SAM" id="Phobius"/>
    </source>
</evidence>
<evidence type="ECO:0000313" key="9">
    <source>
        <dbReference type="Proteomes" id="UP000009320"/>
    </source>
</evidence>
<keyword evidence="6" id="KW-1133">Transmembrane helix</keyword>
<feature type="transmembrane region" description="Helical" evidence="6">
    <location>
        <begin position="295"/>
        <end position="314"/>
    </location>
</feature>
<keyword evidence="1" id="KW-0134">Cell wall</keyword>
<comment type="caution">
    <text evidence="8">The sequence shown here is derived from an EMBL/GenBank/DDBJ whole genome shotgun (WGS) entry which is preliminary data.</text>
</comment>
<feature type="region of interest" description="Disordered" evidence="5">
    <location>
        <begin position="73"/>
        <end position="122"/>
    </location>
</feature>
<evidence type="ECO:0000256" key="2">
    <source>
        <dbReference type="ARBA" id="ARBA00022525"/>
    </source>
</evidence>
<dbReference type="InterPro" id="IPR005877">
    <property type="entry name" value="YSIRK_signal_dom"/>
</dbReference>
<feature type="region of interest" description="Disordered" evidence="5">
    <location>
        <begin position="220"/>
        <end position="286"/>
    </location>
</feature>
<dbReference type="NCBIfam" id="TIGR01168">
    <property type="entry name" value="YSIRK_signal"/>
    <property type="match status" value="1"/>
</dbReference>
<organism evidence="8 9">
    <name type="scientific">Lactobacillus hominis DSM 23910 = CRBIP 24.179</name>
    <dbReference type="NCBI Taxonomy" id="1423758"/>
    <lineage>
        <taxon>Bacteria</taxon>
        <taxon>Bacillati</taxon>
        <taxon>Bacillota</taxon>
        <taxon>Bacilli</taxon>
        <taxon>Lactobacillales</taxon>
        <taxon>Lactobacillaceae</taxon>
        <taxon>Lactobacillus</taxon>
    </lineage>
</organism>
<proteinExistence type="predicted"/>
<dbReference type="Proteomes" id="UP000009320">
    <property type="component" value="Unassembled WGS sequence"/>
</dbReference>
<name>I7IVG1_9LACO</name>
<protein>
    <recommendedName>
        <fullName evidence="7">Gram-positive cocci surface proteins LPxTG domain-containing protein</fullName>
    </recommendedName>
</protein>
<feature type="domain" description="Gram-positive cocci surface proteins LPxTG" evidence="7">
    <location>
        <begin position="284"/>
        <end position="321"/>
    </location>
</feature>
<evidence type="ECO:0000256" key="3">
    <source>
        <dbReference type="ARBA" id="ARBA00022729"/>
    </source>
</evidence>
<evidence type="ECO:0000256" key="1">
    <source>
        <dbReference type="ARBA" id="ARBA00022512"/>
    </source>
</evidence>
<evidence type="ECO:0000313" key="8">
    <source>
        <dbReference type="EMBL" id="CCI81383.1"/>
    </source>
</evidence>
<reference evidence="8 9" key="1">
    <citation type="submission" date="2012-06" db="EMBL/GenBank/DDBJ databases">
        <title>Draft Genome Sequence of Lactobacillus hominis Strain CRBIP 24.179T, isolated from human intestine.</title>
        <authorList>
            <person name="Cousin S."/>
            <person name="Ma L."/>
            <person name="Bizet C."/>
            <person name="Loux V."/>
            <person name="Bouchier C."/>
            <person name="Clermont D."/>
            <person name="Creno S."/>
        </authorList>
    </citation>
    <scope>NUCLEOTIDE SEQUENCE [LARGE SCALE GENOMIC DNA]</scope>
    <source>
        <strain evidence="9">CRBIP 24.179T</strain>
    </source>
</reference>
<dbReference type="AlphaFoldDB" id="I7IVG1"/>
<dbReference type="NCBIfam" id="TIGR01167">
    <property type="entry name" value="LPXTG_anchor"/>
    <property type="match status" value="1"/>
</dbReference>
<keyword evidence="4" id="KW-0572">Peptidoglycan-anchor</keyword>
<dbReference type="EMBL" id="CAKE01000002">
    <property type="protein sequence ID" value="CCI81383.1"/>
    <property type="molecule type" value="Genomic_DNA"/>
</dbReference>
<feature type="compositionally biased region" description="Basic and acidic residues" evidence="5">
    <location>
        <begin position="238"/>
        <end position="254"/>
    </location>
</feature>
<keyword evidence="9" id="KW-1185">Reference proteome</keyword>
<keyword evidence="6" id="KW-0812">Transmembrane</keyword>
<feature type="compositionally biased region" description="Polar residues" evidence="5">
    <location>
        <begin position="255"/>
        <end position="269"/>
    </location>
</feature>
<dbReference type="PATRIC" id="fig|1423758.3.peg.563"/>
<dbReference type="Pfam" id="PF00746">
    <property type="entry name" value="Gram_pos_anchor"/>
    <property type="match status" value="1"/>
</dbReference>
<evidence type="ECO:0000259" key="7">
    <source>
        <dbReference type="PROSITE" id="PS50847"/>
    </source>
</evidence>
<keyword evidence="3" id="KW-0732">Signal</keyword>
<gene>
    <name evidence="8" type="ORF">BN55_07430</name>
</gene>
<dbReference type="InterPro" id="IPR019931">
    <property type="entry name" value="LPXTG_anchor"/>
</dbReference>